<feature type="domain" description="DUF4139" evidence="1">
    <location>
        <begin position="191"/>
        <end position="429"/>
    </location>
</feature>
<reference evidence="2 3" key="1">
    <citation type="submission" date="2018-11" db="EMBL/GenBank/DDBJ databases">
        <title>The draft genome sequence of Amphritea balenae JAMM 1525T.</title>
        <authorList>
            <person name="Fang Z."/>
            <person name="Zhang Y."/>
            <person name="Han X."/>
        </authorList>
    </citation>
    <scope>NUCLEOTIDE SEQUENCE [LARGE SCALE GENOMIC DNA]</scope>
    <source>
        <strain evidence="2 3">JAMM 1525</strain>
    </source>
</reference>
<evidence type="ECO:0000313" key="2">
    <source>
        <dbReference type="EMBL" id="RRD00057.1"/>
    </source>
</evidence>
<protein>
    <submittedName>
        <fullName evidence="2">DUF4139 domain-containing protein</fullName>
    </submittedName>
</protein>
<dbReference type="PANTHER" id="PTHR38075:SF1">
    <property type="entry name" value="DUF4139 DOMAIN-CONTAINING PROTEIN"/>
    <property type="match status" value="1"/>
</dbReference>
<dbReference type="PANTHER" id="PTHR38075">
    <property type="entry name" value="DUF4139 DOMAIN-CONTAINING PROTEIN"/>
    <property type="match status" value="1"/>
</dbReference>
<dbReference type="AlphaFoldDB" id="A0A3P1SS88"/>
<dbReference type="EMBL" id="RQXV01000003">
    <property type="protein sequence ID" value="RRD00057.1"/>
    <property type="molecule type" value="Genomic_DNA"/>
</dbReference>
<dbReference type="RefSeq" id="WP_124925527.1">
    <property type="nucleotide sequence ID" value="NZ_BMOH01000005.1"/>
</dbReference>
<proteinExistence type="predicted"/>
<gene>
    <name evidence="2" type="ORF">EHS89_07555</name>
</gene>
<name>A0A3P1SS88_9GAMM</name>
<evidence type="ECO:0000313" key="3">
    <source>
        <dbReference type="Proteomes" id="UP000267535"/>
    </source>
</evidence>
<dbReference type="InterPro" id="IPR037291">
    <property type="entry name" value="DUF4139"/>
</dbReference>
<comment type="caution">
    <text evidence="2">The sequence shown here is derived from an EMBL/GenBank/DDBJ whole genome shotgun (WGS) entry which is preliminary data.</text>
</comment>
<dbReference type="Pfam" id="PF13598">
    <property type="entry name" value="DUF4139"/>
    <property type="match status" value="1"/>
</dbReference>
<keyword evidence="3" id="KW-1185">Reference proteome</keyword>
<dbReference type="Proteomes" id="UP000267535">
    <property type="component" value="Unassembled WGS sequence"/>
</dbReference>
<dbReference type="OrthoDB" id="9808067at2"/>
<evidence type="ECO:0000259" key="1">
    <source>
        <dbReference type="Pfam" id="PF13598"/>
    </source>
</evidence>
<sequence length="473" mass="52872">MIQTVDIKYLCPAIIVLGSLLQISSVQGAPLRVDADKQQGLSITLYNQDLGLVRDVRNLPPINQDQTLYIEDVSHQIMSETLQIENAGKVLEQNLNNNLISTSALLKAYIGKPLQLARFNSVSGTETITDARLLSVQGNQAVVEHQGRIETLPVNQQGWRFIFPKLPEGMQARPSLEIRSQGTKKAGEAVLTYLTRGLNWQMDYALVLQQEGTQLSLDGMATLRNQTGVDFKNSQILLMAGQVNQPPRVMQQRFKAEAMLADAAPRGGSPEAFQDYQLYRLPQQASLLNGQTKQVSLISAEQINSSKSYHYRFPVFPSLDRQSYDQKPDIKVSFENKASDGLGFPLPAGTARVFSPDSEGLRHFIGSAQIRHTSKGQKVELAVGKAFDITIKRRQTEFKKNYDSHLVTQEITLLNSRKQGATVNLNADFSQPWKIRDSNHPFTKINASQNRWQIEVPGEGQVTLRFKAELTKR</sequence>
<accession>A0A3P1SS88</accession>
<organism evidence="2 3">
    <name type="scientific">Amphritea balenae</name>
    <dbReference type="NCBI Taxonomy" id="452629"/>
    <lineage>
        <taxon>Bacteria</taxon>
        <taxon>Pseudomonadati</taxon>
        <taxon>Pseudomonadota</taxon>
        <taxon>Gammaproteobacteria</taxon>
        <taxon>Oceanospirillales</taxon>
        <taxon>Oceanospirillaceae</taxon>
        <taxon>Amphritea</taxon>
    </lineage>
</organism>